<evidence type="ECO:0000313" key="2">
    <source>
        <dbReference type="EMBL" id="OGM92683.1"/>
    </source>
</evidence>
<dbReference type="EMBL" id="MGIT01000003">
    <property type="protein sequence ID" value="OGM92683.1"/>
    <property type="molecule type" value="Genomic_DNA"/>
</dbReference>
<feature type="transmembrane region" description="Helical" evidence="1">
    <location>
        <begin position="90"/>
        <end position="106"/>
    </location>
</feature>
<dbReference type="AlphaFoldDB" id="A0A1F8DVQ3"/>
<evidence type="ECO:0000313" key="3">
    <source>
        <dbReference type="Proteomes" id="UP000176422"/>
    </source>
</evidence>
<comment type="caution">
    <text evidence="2">The sequence shown here is derived from an EMBL/GenBank/DDBJ whole genome shotgun (WGS) entry which is preliminary data.</text>
</comment>
<protein>
    <recommendedName>
        <fullName evidence="4">DUF5673 domain-containing protein</fullName>
    </recommendedName>
</protein>
<keyword evidence="1" id="KW-0472">Membrane</keyword>
<evidence type="ECO:0008006" key="4">
    <source>
        <dbReference type="Google" id="ProtNLM"/>
    </source>
</evidence>
<gene>
    <name evidence="2" type="ORF">A2372_00570</name>
</gene>
<evidence type="ECO:0000256" key="1">
    <source>
        <dbReference type="SAM" id="Phobius"/>
    </source>
</evidence>
<dbReference type="Proteomes" id="UP000176422">
    <property type="component" value="Unassembled WGS sequence"/>
</dbReference>
<proteinExistence type="predicted"/>
<feature type="transmembrane region" description="Helical" evidence="1">
    <location>
        <begin position="66"/>
        <end position="84"/>
    </location>
</feature>
<keyword evidence="1" id="KW-0812">Transmembrane</keyword>
<keyword evidence="1" id="KW-1133">Transmembrane helix</keyword>
<accession>A0A1F8DVQ3</accession>
<name>A0A1F8DVQ3_9BACT</name>
<organism evidence="2 3">
    <name type="scientific">Candidatus Wolfebacteria bacterium RIFOXYB1_FULL_54_12</name>
    <dbReference type="NCBI Taxonomy" id="1802559"/>
    <lineage>
        <taxon>Bacteria</taxon>
        <taxon>Candidatus Wolfeibacteriota</taxon>
    </lineage>
</organism>
<reference evidence="2 3" key="1">
    <citation type="journal article" date="2016" name="Nat. Commun.">
        <title>Thousands of microbial genomes shed light on interconnected biogeochemical processes in an aquifer system.</title>
        <authorList>
            <person name="Anantharaman K."/>
            <person name="Brown C.T."/>
            <person name="Hug L.A."/>
            <person name="Sharon I."/>
            <person name="Castelle C.J."/>
            <person name="Probst A.J."/>
            <person name="Thomas B.C."/>
            <person name="Singh A."/>
            <person name="Wilkins M.J."/>
            <person name="Karaoz U."/>
            <person name="Brodie E.L."/>
            <person name="Williams K.H."/>
            <person name="Hubbard S.S."/>
            <person name="Banfield J.F."/>
        </authorList>
    </citation>
    <scope>NUCLEOTIDE SEQUENCE [LARGE SCALE GENOMIC DNA]</scope>
</reference>
<sequence length="200" mass="23318">MFYNKTMEKENAFFLKRSAEDIAEEEYIEEIADEPTGTAVVAQDEPEGVMIAWEAPEAEHIEKSTTWYWASMAVAIVLIAIALWQKNFLFAVFIVIAELAIFMFAGEKPKMWDFTIDEQGVTIEGHKTYKYSTITLYDIHQFSDEYHELVLQTKSKVHHYIKIFIHAEDEQKIREALNKKVPHGEIEVTFFEFLERLIGI</sequence>